<gene>
    <name evidence="6" type="ORF">BOW51_00330</name>
</gene>
<dbReference type="EMBL" id="MPRJ01000001">
    <property type="protein sequence ID" value="OOZ37889.1"/>
    <property type="molecule type" value="Genomic_DNA"/>
</dbReference>
<dbReference type="OrthoDB" id="6064855at2"/>
<dbReference type="PANTHER" id="PTHR33823">
    <property type="entry name" value="RNA POLYMERASE-BINDING TRANSCRIPTION FACTOR DKSA-RELATED"/>
    <property type="match status" value="1"/>
</dbReference>
<reference evidence="6 7" key="1">
    <citation type="submission" date="2016-11" db="EMBL/GenBank/DDBJ databases">
        <title>Mixed transmission modes and dynamic genome evolution in an obligate animal-bacterial symbiosis.</title>
        <authorList>
            <person name="Russell S.L."/>
            <person name="Corbett-Detig R.B."/>
            <person name="Cavanaugh C.M."/>
        </authorList>
    </citation>
    <scope>NUCLEOTIDE SEQUENCE [LARGE SCALE GENOMIC DNA]</scope>
    <source>
        <strain evidence="6">Se-Cadez</strain>
    </source>
</reference>
<dbReference type="Gene3D" id="1.20.120.910">
    <property type="entry name" value="DksA, coiled-coil domain"/>
    <property type="match status" value="1"/>
</dbReference>
<evidence type="ECO:0000313" key="6">
    <source>
        <dbReference type="EMBL" id="OOZ37889.1"/>
    </source>
</evidence>
<evidence type="ECO:0000313" key="7">
    <source>
        <dbReference type="Proteomes" id="UP000190896"/>
    </source>
</evidence>
<accession>A0A1T2KYF9</accession>
<evidence type="ECO:0000256" key="4">
    <source>
        <dbReference type="PROSITE-ProRule" id="PRU00510"/>
    </source>
</evidence>
<dbReference type="InterPro" id="IPR000962">
    <property type="entry name" value="Znf_DskA_TraR"/>
</dbReference>
<sequence>MDELDVEKFRRLLLLQRREALMTVADAADDGAATVELDQTRVGRLSCMDALQAQAMSKENQRRREQELKRIAGALSRINEGEYGYCVSCGETIAEKRLEFDPAAPLCIECASKSEGPAGR</sequence>
<proteinExistence type="predicted"/>
<name>A0A1T2KYF9_9GAMM</name>
<protein>
    <recommendedName>
        <fullName evidence="5">Zinc finger DksA/TraR C4-type domain-containing protein</fullName>
    </recommendedName>
</protein>
<evidence type="ECO:0000256" key="2">
    <source>
        <dbReference type="ARBA" id="ARBA00022771"/>
    </source>
</evidence>
<dbReference type="PROSITE" id="PS51128">
    <property type="entry name" value="ZF_DKSA_2"/>
    <property type="match status" value="1"/>
</dbReference>
<comment type="caution">
    <text evidence="6">The sequence shown here is derived from an EMBL/GenBank/DDBJ whole genome shotgun (WGS) entry which is preliminary data.</text>
</comment>
<dbReference type="SUPFAM" id="SSF57716">
    <property type="entry name" value="Glucocorticoid receptor-like (DNA-binding domain)"/>
    <property type="match status" value="1"/>
</dbReference>
<dbReference type="PANTHER" id="PTHR33823:SF4">
    <property type="entry name" value="GENERAL STRESS PROTEIN 16O"/>
    <property type="match status" value="1"/>
</dbReference>
<keyword evidence="3" id="KW-0862">Zinc</keyword>
<organism evidence="6 7">
    <name type="scientific">Solemya velesiana gill symbiont</name>
    <dbReference type="NCBI Taxonomy" id="1918948"/>
    <lineage>
        <taxon>Bacteria</taxon>
        <taxon>Pseudomonadati</taxon>
        <taxon>Pseudomonadota</taxon>
        <taxon>Gammaproteobacteria</taxon>
        <taxon>sulfur-oxidizing symbionts</taxon>
    </lineage>
</organism>
<evidence type="ECO:0000256" key="1">
    <source>
        <dbReference type="ARBA" id="ARBA00022723"/>
    </source>
</evidence>
<dbReference type="Pfam" id="PF01258">
    <property type="entry name" value="zf-dskA_traR"/>
    <property type="match status" value="1"/>
</dbReference>
<dbReference type="GO" id="GO:0008270">
    <property type="term" value="F:zinc ion binding"/>
    <property type="evidence" value="ECO:0007669"/>
    <property type="project" value="UniProtKB-KW"/>
</dbReference>
<keyword evidence="2" id="KW-0863">Zinc-finger</keyword>
<evidence type="ECO:0000259" key="5">
    <source>
        <dbReference type="Pfam" id="PF01258"/>
    </source>
</evidence>
<dbReference type="AlphaFoldDB" id="A0A1T2KYF9"/>
<dbReference type="Proteomes" id="UP000190896">
    <property type="component" value="Unassembled WGS sequence"/>
</dbReference>
<feature type="domain" description="Zinc finger DksA/TraR C4-type" evidence="5">
    <location>
        <begin position="81"/>
        <end position="115"/>
    </location>
</feature>
<evidence type="ECO:0000256" key="3">
    <source>
        <dbReference type="ARBA" id="ARBA00022833"/>
    </source>
</evidence>
<feature type="zinc finger region" description="dksA C4-type" evidence="4">
    <location>
        <begin position="86"/>
        <end position="110"/>
    </location>
</feature>
<keyword evidence="7" id="KW-1185">Reference proteome</keyword>
<dbReference type="RefSeq" id="WP_078485541.1">
    <property type="nucleotide sequence ID" value="NZ_MPRJ01000001.1"/>
</dbReference>
<keyword evidence="1" id="KW-0479">Metal-binding</keyword>